<accession>A0AAV1HYZ6</accession>
<dbReference type="PANTHER" id="PTHR34202">
    <property type="entry name" value="UPF0548 PROTEIN"/>
    <property type="match status" value="1"/>
</dbReference>
<evidence type="ECO:0000313" key="3">
    <source>
        <dbReference type="Proteomes" id="UP001314263"/>
    </source>
</evidence>
<dbReference type="Pfam" id="PF09348">
    <property type="entry name" value="DUF1990"/>
    <property type="match status" value="1"/>
</dbReference>
<name>A0AAV1HYZ6_9CHLO</name>
<dbReference type="InterPro" id="IPR018960">
    <property type="entry name" value="DUF1990"/>
</dbReference>
<dbReference type="Proteomes" id="UP001314263">
    <property type="component" value="Unassembled WGS sequence"/>
</dbReference>
<protein>
    <recommendedName>
        <fullName evidence="1">DUF1990 domain-containing protein</fullName>
    </recommendedName>
</protein>
<dbReference type="PANTHER" id="PTHR34202:SF1">
    <property type="entry name" value="UPF0548 PROTEIN"/>
    <property type="match status" value="1"/>
</dbReference>
<comment type="caution">
    <text evidence="2">The sequence shown here is derived from an EMBL/GenBank/DDBJ whole genome shotgun (WGS) entry which is preliminary data.</text>
</comment>
<feature type="domain" description="DUF1990" evidence="1">
    <location>
        <begin position="11"/>
        <end position="66"/>
    </location>
</feature>
<evidence type="ECO:0000313" key="2">
    <source>
        <dbReference type="EMBL" id="CAK0764842.1"/>
    </source>
</evidence>
<gene>
    <name evidence="2" type="ORF">CVIRNUC_003199</name>
</gene>
<sequence>MRYDCALSSIEGCALCVEERFSVQWSHEDDTVWYELYSISRPATLDAYLAYPLPRYYQKAFREASIAVVKKALEKDETVDAAMRMWDTMKMG</sequence>
<dbReference type="AlphaFoldDB" id="A0AAV1HYZ6"/>
<evidence type="ECO:0000259" key="1">
    <source>
        <dbReference type="Pfam" id="PF09348"/>
    </source>
</evidence>
<keyword evidence="3" id="KW-1185">Reference proteome</keyword>
<organism evidence="2 3">
    <name type="scientific">Coccomyxa viridis</name>
    <dbReference type="NCBI Taxonomy" id="1274662"/>
    <lineage>
        <taxon>Eukaryota</taxon>
        <taxon>Viridiplantae</taxon>
        <taxon>Chlorophyta</taxon>
        <taxon>core chlorophytes</taxon>
        <taxon>Trebouxiophyceae</taxon>
        <taxon>Trebouxiophyceae incertae sedis</taxon>
        <taxon>Coccomyxaceae</taxon>
        <taxon>Coccomyxa</taxon>
    </lineage>
</organism>
<reference evidence="2 3" key="1">
    <citation type="submission" date="2023-10" db="EMBL/GenBank/DDBJ databases">
        <authorList>
            <person name="Maclean D."/>
            <person name="Macfadyen A."/>
        </authorList>
    </citation>
    <scope>NUCLEOTIDE SEQUENCE [LARGE SCALE GENOMIC DNA]</scope>
</reference>
<proteinExistence type="predicted"/>
<dbReference type="EMBL" id="CAUYUE010000004">
    <property type="protein sequence ID" value="CAK0764842.1"/>
    <property type="molecule type" value="Genomic_DNA"/>
</dbReference>